<protein>
    <recommendedName>
        <fullName evidence="3">Delta-60 repeat domain-containing protein</fullName>
    </recommendedName>
</protein>
<reference evidence="1 2" key="1">
    <citation type="journal article" date="2020" name="Microorganisms">
        <title>Reliable Identification of Environmental Pseudomonas Isolates Using the rpoD Gene.</title>
        <authorList>
            <consortium name="The Broad Institute Genome Sequencing Platform"/>
            <person name="Girard L."/>
            <person name="Lood C."/>
            <person name="Rokni-Zadeh H."/>
            <person name="van Noort V."/>
            <person name="Lavigne R."/>
            <person name="De Mot R."/>
        </authorList>
    </citation>
    <scope>NUCLEOTIDE SEQUENCE [LARGE SCALE GENOMIC DNA]</scope>
    <source>
        <strain evidence="1 2">SWRI65</strain>
    </source>
</reference>
<dbReference type="Gene3D" id="2.80.10.50">
    <property type="match status" value="1"/>
</dbReference>
<dbReference type="NCBIfam" id="TIGR02608">
    <property type="entry name" value="delta_60_rpt"/>
    <property type="match status" value="3"/>
</dbReference>
<sequence length="424" mass="46194">MKTGQLHKTGSPDLEFGLQGQLTLSQLNIPAEFEGTRLVKGLALQPDGKIIVGAELFNGVPGLHVYALMRLHDNGALDDTFATKGITSGSFLDGQHCGGEKVMVLPDGKLLLLGWTLYKDGWAHLVIARFDQEGNVDGGFGDRGQLVIENTATSKLVKTSQSLSIDAEGKFWVTANYVDPQTSDHFSGSIFSINPDGDWNTDFNRTGRLDFKDTQRPFTTVNACLSQDGRLLIAGNTLQEGLDTAYVARLTSDGQLDDSFGDPQTRGMHTLRVNDKDCRFNDLDQRIDGSLACFGQCGTDLETESQGLLTLLTPDGKPDQSFNEGNPLLTQLAQQSGTRWRCGYVQANGCMVALSGDSELYLARVLPQGIPDKDFGNLGQVKLDNADLGQLPPFQLIKRSDNRILLSFNFEHLDGLGRIDSYLG</sequence>
<evidence type="ECO:0008006" key="3">
    <source>
        <dbReference type="Google" id="ProtNLM"/>
    </source>
</evidence>
<dbReference type="KEGG" id="phv:HU739_012790"/>
<dbReference type="Pfam" id="PF17164">
    <property type="entry name" value="DUF5122"/>
    <property type="match status" value="3"/>
</dbReference>
<reference evidence="1 2" key="2">
    <citation type="journal article" date="2021" name="Microorganisms">
        <title>The Ever-Expanding Pseudomonas Genus: Description of 43 New Species and Partition of the Pseudomonas putida Group.</title>
        <authorList>
            <person name="Girard L."/>
            <person name="Lood C."/>
            <person name="Hofte M."/>
            <person name="Vandamme P."/>
            <person name="Rokni-Zadeh H."/>
            <person name="van Noort V."/>
            <person name="Lavigne R."/>
            <person name="De Mot R."/>
        </authorList>
    </citation>
    <scope>NUCLEOTIDE SEQUENCE [LARGE SCALE GENOMIC DNA]</scope>
    <source>
        <strain evidence="1 2">SWRI65</strain>
    </source>
</reference>
<dbReference type="InterPro" id="IPR013431">
    <property type="entry name" value="Delta_60_rpt"/>
</dbReference>
<accession>A0A9E6TJ00</accession>
<dbReference type="AlphaFoldDB" id="A0A9E6TJ00"/>
<proteinExistence type="predicted"/>
<organism evidence="1 2">
    <name type="scientific">Pseudomonas hamedanensis</name>
    <dbReference type="NCBI Taxonomy" id="2745504"/>
    <lineage>
        <taxon>Bacteria</taxon>
        <taxon>Pseudomonadati</taxon>
        <taxon>Pseudomonadota</taxon>
        <taxon>Gammaproteobacteria</taxon>
        <taxon>Pseudomonadales</taxon>
        <taxon>Pseudomonadaceae</taxon>
        <taxon>Pseudomonas</taxon>
    </lineage>
</organism>
<evidence type="ECO:0000313" key="1">
    <source>
        <dbReference type="EMBL" id="QXI19837.1"/>
    </source>
</evidence>
<gene>
    <name evidence="1" type="ORF">HU739_012790</name>
</gene>
<dbReference type="Proteomes" id="UP000631521">
    <property type="component" value="Chromosome"/>
</dbReference>
<name>A0A9E6TJ00_9PSED</name>
<dbReference type="SUPFAM" id="SSF63829">
    <property type="entry name" value="Calcium-dependent phosphotriesterase"/>
    <property type="match status" value="1"/>
</dbReference>
<dbReference type="EMBL" id="CP077091">
    <property type="protein sequence ID" value="QXI19837.1"/>
    <property type="molecule type" value="Genomic_DNA"/>
</dbReference>
<keyword evidence="2" id="KW-1185">Reference proteome</keyword>
<evidence type="ECO:0000313" key="2">
    <source>
        <dbReference type="Proteomes" id="UP000631521"/>
    </source>
</evidence>
<dbReference type="RefSeq" id="WP_186551328.1">
    <property type="nucleotide sequence ID" value="NZ_CP077091.1"/>
</dbReference>